<dbReference type="InterPro" id="IPR036271">
    <property type="entry name" value="Tet_transcr_reg_TetR-rel_C_sf"/>
</dbReference>
<dbReference type="SUPFAM" id="SSF46689">
    <property type="entry name" value="Homeodomain-like"/>
    <property type="match status" value="1"/>
</dbReference>
<evidence type="ECO:0000313" key="7">
    <source>
        <dbReference type="Proteomes" id="UP000594059"/>
    </source>
</evidence>
<dbReference type="Pfam" id="PF00440">
    <property type="entry name" value="TetR_N"/>
    <property type="match status" value="1"/>
</dbReference>
<evidence type="ECO:0000256" key="2">
    <source>
        <dbReference type="ARBA" id="ARBA00023125"/>
    </source>
</evidence>
<accession>A0A7S6ZRB6</accession>
<keyword evidence="3" id="KW-0804">Transcription</keyword>
<keyword evidence="2 4" id="KW-0238">DNA-binding</keyword>
<evidence type="ECO:0000259" key="5">
    <source>
        <dbReference type="PROSITE" id="PS50977"/>
    </source>
</evidence>
<dbReference type="PRINTS" id="PR00455">
    <property type="entry name" value="HTHTETR"/>
</dbReference>
<evidence type="ECO:0000256" key="3">
    <source>
        <dbReference type="ARBA" id="ARBA00023163"/>
    </source>
</evidence>
<keyword evidence="7" id="KW-1185">Reference proteome</keyword>
<dbReference type="RefSeq" id="WP_193983255.1">
    <property type="nucleotide sequence ID" value="NZ_CP063656.1"/>
</dbReference>
<dbReference type="InterPro" id="IPR009057">
    <property type="entry name" value="Homeodomain-like_sf"/>
</dbReference>
<dbReference type="PROSITE" id="PS50977">
    <property type="entry name" value="HTH_TETR_2"/>
    <property type="match status" value="1"/>
</dbReference>
<evidence type="ECO:0000256" key="4">
    <source>
        <dbReference type="PROSITE-ProRule" id="PRU00335"/>
    </source>
</evidence>
<proteinExistence type="predicted"/>
<name>A0A7S6ZRB6_9GAMM</name>
<dbReference type="GO" id="GO:0000976">
    <property type="term" value="F:transcription cis-regulatory region binding"/>
    <property type="evidence" value="ECO:0007669"/>
    <property type="project" value="TreeGrafter"/>
</dbReference>
<feature type="domain" description="HTH tetR-type" evidence="5">
    <location>
        <begin position="18"/>
        <end position="78"/>
    </location>
</feature>
<evidence type="ECO:0000256" key="1">
    <source>
        <dbReference type="ARBA" id="ARBA00023015"/>
    </source>
</evidence>
<reference evidence="6 7" key="1">
    <citation type="submission" date="2020-10" db="EMBL/GenBank/DDBJ databases">
        <title>complete genome sequencing of Lysobacter sp. H21R20.</title>
        <authorList>
            <person name="Bae J.-W."/>
            <person name="Lee S.-Y."/>
        </authorList>
    </citation>
    <scope>NUCLEOTIDE SEQUENCE [LARGE SCALE GENOMIC DNA]</scope>
    <source>
        <strain evidence="6 7">H21R20</strain>
    </source>
</reference>
<sequence length="206" mass="22616">MNATPDLPGANKAEARVEAQRERILVAAQKCFVERGFHGASMANIADTAGMSAGLIYRYFAGKNEIILAIVEHQLAMLLKDMNLKRKVDITAELIASFDRCGDDETRGMNPALLLEMSAEATRDPSIAASLDGFDRAMRGALAGWLAEDDEDGRPGLPHALAQQRALLMQLLFEGLKVRQTREPDLDRTLLEAALREFVPQLLKPS</sequence>
<protein>
    <submittedName>
        <fullName evidence="6">TetR/AcrR family transcriptional regulator</fullName>
    </submittedName>
</protein>
<dbReference type="GO" id="GO:0003700">
    <property type="term" value="F:DNA-binding transcription factor activity"/>
    <property type="evidence" value="ECO:0007669"/>
    <property type="project" value="TreeGrafter"/>
</dbReference>
<evidence type="ECO:0000313" key="6">
    <source>
        <dbReference type="EMBL" id="QOW18557.1"/>
    </source>
</evidence>
<dbReference type="PANTHER" id="PTHR30055:SF234">
    <property type="entry name" value="HTH-TYPE TRANSCRIPTIONAL REGULATOR BETI"/>
    <property type="match status" value="1"/>
</dbReference>
<dbReference type="EMBL" id="CP063656">
    <property type="protein sequence ID" value="QOW18557.1"/>
    <property type="molecule type" value="Genomic_DNA"/>
</dbReference>
<dbReference type="InterPro" id="IPR001647">
    <property type="entry name" value="HTH_TetR"/>
</dbReference>
<feature type="DNA-binding region" description="H-T-H motif" evidence="4">
    <location>
        <begin position="41"/>
        <end position="60"/>
    </location>
</feature>
<dbReference type="SUPFAM" id="SSF48498">
    <property type="entry name" value="Tetracyclin repressor-like, C-terminal domain"/>
    <property type="match status" value="1"/>
</dbReference>
<gene>
    <name evidence="6" type="ORF">INQ41_07475</name>
</gene>
<dbReference type="PANTHER" id="PTHR30055">
    <property type="entry name" value="HTH-TYPE TRANSCRIPTIONAL REGULATOR RUTR"/>
    <property type="match status" value="1"/>
</dbReference>
<dbReference type="Gene3D" id="1.10.357.10">
    <property type="entry name" value="Tetracycline Repressor, domain 2"/>
    <property type="match status" value="1"/>
</dbReference>
<dbReference type="InterPro" id="IPR050109">
    <property type="entry name" value="HTH-type_TetR-like_transc_reg"/>
</dbReference>
<dbReference type="Proteomes" id="UP000594059">
    <property type="component" value="Chromosome"/>
</dbReference>
<dbReference type="KEGG" id="lcic:INQ41_07475"/>
<keyword evidence="1" id="KW-0805">Transcription regulation</keyword>
<dbReference type="AlphaFoldDB" id="A0A7S6ZRB6"/>
<organism evidence="6 7">
    <name type="scientific">Novilysobacter ciconiae</name>
    <dbReference type="NCBI Taxonomy" id="2781022"/>
    <lineage>
        <taxon>Bacteria</taxon>
        <taxon>Pseudomonadati</taxon>
        <taxon>Pseudomonadota</taxon>
        <taxon>Gammaproteobacteria</taxon>
        <taxon>Lysobacterales</taxon>
        <taxon>Lysobacteraceae</taxon>
        <taxon>Novilysobacter</taxon>
    </lineage>
</organism>